<reference evidence="2" key="1">
    <citation type="journal article" date="2018" name="Int. J. Syst. Evol. Microbiol.">
        <title>Neptunicella marina gen. nov., sp. nov., isolated from surface seawater.</title>
        <authorList>
            <person name="Liu X."/>
            <person name="Lai Q."/>
            <person name="Du Y."/>
            <person name="Zhang X."/>
            <person name="Liu Z."/>
            <person name="Sun F."/>
            <person name="Shao Z."/>
        </authorList>
    </citation>
    <scope>NUCLEOTIDE SEQUENCE</scope>
    <source>
        <strain evidence="2">S27-2</strain>
    </source>
</reference>
<protein>
    <submittedName>
        <fullName evidence="2">YggN family protein</fullName>
    </submittedName>
</protein>
<keyword evidence="3" id="KW-1185">Reference proteome</keyword>
<dbReference type="Pfam" id="PF11101">
    <property type="entry name" value="DUF2884"/>
    <property type="match status" value="1"/>
</dbReference>
<dbReference type="InterPro" id="IPR021307">
    <property type="entry name" value="DUF2884"/>
</dbReference>
<dbReference type="RefSeq" id="WP_186508622.1">
    <property type="nucleotide sequence ID" value="NZ_JACNEP010000030.1"/>
</dbReference>
<accession>A0A8J6J186</accession>
<name>A0A8J6J186_9ALTE</name>
<proteinExistence type="predicted"/>
<evidence type="ECO:0000313" key="2">
    <source>
        <dbReference type="EMBL" id="MBC3767892.1"/>
    </source>
</evidence>
<comment type="caution">
    <text evidence="2">The sequence shown here is derived from an EMBL/GenBank/DDBJ whole genome shotgun (WGS) entry which is preliminary data.</text>
</comment>
<reference evidence="2" key="2">
    <citation type="submission" date="2020-08" db="EMBL/GenBank/DDBJ databases">
        <authorList>
            <person name="Lai Q."/>
        </authorList>
    </citation>
    <scope>NUCLEOTIDE SEQUENCE</scope>
    <source>
        <strain evidence="2">S27-2</strain>
    </source>
</reference>
<evidence type="ECO:0000256" key="1">
    <source>
        <dbReference type="SAM" id="SignalP"/>
    </source>
</evidence>
<dbReference type="AlphaFoldDB" id="A0A8J6J186"/>
<dbReference type="EMBL" id="JACNEP010000030">
    <property type="protein sequence ID" value="MBC3767892.1"/>
    <property type="molecule type" value="Genomic_DNA"/>
</dbReference>
<organism evidence="2 3">
    <name type="scientific">Neptunicella marina</name>
    <dbReference type="NCBI Taxonomy" id="2125989"/>
    <lineage>
        <taxon>Bacteria</taxon>
        <taxon>Pseudomonadati</taxon>
        <taxon>Pseudomonadota</taxon>
        <taxon>Gammaproteobacteria</taxon>
        <taxon>Alteromonadales</taxon>
        <taxon>Alteromonadaceae</taxon>
        <taxon>Neptunicella</taxon>
    </lineage>
</organism>
<gene>
    <name evidence="2" type="ORF">H8B19_18590</name>
</gene>
<keyword evidence="1" id="KW-0732">Signal</keyword>
<dbReference type="Proteomes" id="UP000601768">
    <property type="component" value="Unassembled WGS sequence"/>
</dbReference>
<sequence>MQTVLISAALLTNSAFAGECHVDFDAHVKIANEQVVVALQDNKQLTLSANEAWLDGKKLSLSKEQQTLMDEYYSRVFNIAPQAADIALDAVDLATKGVSMAFSTLLGEDDQVVQDITGEFSVLRTAVQSQFYAEDGSVRFDSKSMQDGDFIDKEFSQRFEKKVESLVEKSMGSIMITIGKQMMFGGDMDAFEKKMDNFGKDIERQMEAQSDQLEARADQLCYSLQILDDYETQISSSIPELAKLDALRVSYRSDGQK</sequence>
<feature type="signal peptide" evidence="1">
    <location>
        <begin position="1"/>
        <end position="17"/>
    </location>
</feature>
<evidence type="ECO:0000313" key="3">
    <source>
        <dbReference type="Proteomes" id="UP000601768"/>
    </source>
</evidence>
<feature type="chain" id="PRO_5035290642" evidence="1">
    <location>
        <begin position="18"/>
        <end position="257"/>
    </location>
</feature>